<dbReference type="AlphaFoldDB" id="A0A401J4R0"/>
<dbReference type="InterPro" id="IPR010840">
    <property type="entry name" value="YqiJ_OB"/>
</dbReference>
<evidence type="ECO:0000313" key="4">
    <source>
        <dbReference type="EMBL" id="GBH31662.1"/>
    </source>
</evidence>
<keyword evidence="1" id="KW-0812">Transmembrane</keyword>
<feature type="transmembrane region" description="Helical" evidence="1">
    <location>
        <begin position="12"/>
        <end position="33"/>
    </location>
</feature>
<feature type="domain" description="Inner membrane protein YqiJ N-terminal" evidence="3">
    <location>
        <begin position="12"/>
        <end position="110"/>
    </location>
</feature>
<gene>
    <name evidence="4" type="ORF">MBESOW_P2919</name>
</gene>
<evidence type="ECO:0000259" key="3">
    <source>
        <dbReference type="Pfam" id="PF21001"/>
    </source>
</evidence>
<evidence type="ECO:0000313" key="5">
    <source>
        <dbReference type="Proteomes" id="UP000290975"/>
    </source>
</evidence>
<evidence type="ECO:0000256" key="1">
    <source>
        <dbReference type="SAM" id="Phobius"/>
    </source>
</evidence>
<dbReference type="Pfam" id="PF21001">
    <property type="entry name" value="YqiJ_N"/>
    <property type="match status" value="1"/>
</dbReference>
<dbReference type="RefSeq" id="WP_130753462.1">
    <property type="nucleotide sequence ID" value="NZ_BBQY01000020.1"/>
</dbReference>
<sequence>MFANFLTPDYAIFSIAFVVMVGIGLIEAIGLGLGNFDFGTDLDSAVDVGDMELPDALGWLGLKQGLPILVWLTSLLGCFTIAGFAVQQVSTAVLGAPLHWGIAGGVALLAGGAMNAFTAGWLARILPEYESTIVDTEDLVMRRGMVLEGTARRGQPARAKVVDQHGQAHYVMIEPHNDGDIIGAGEGALLVRRVGALFFAQPETDSNFRPI</sequence>
<protein>
    <recommendedName>
        <fullName evidence="6">Inner membrane protein</fullName>
    </recommendedName>
</protein>
<accession>A0A401J4R0</accession>
<organism evidence="4 5">
    <name type="scientific">Sphingobium xenophagum</name>
    <dbReference type="NCBI Taxonomy" id="121428"/>
    <lineage>
        <taxon>Bacteria</taxon>
        <taxon>Pseudomonadati</taxon>
        <taxon>Pseudomonadota</taxon>
        <taxon>Alphaproteobacteria</taxon>
        <taxon>Sphingomonadales</taxon>
        <taxon>Sphingomonadaceae</taxon>
        <taxon>Sphingobium</taxon>
    </lineage>
</organism>
<keyword evidence="5" id="KW-1185">Reference proteome</keyword>
<proteinExistence type="predicted"/>
<dbReference type="Proteomes" id="UP000290975">
    <property type="component" value="Unassembled WGS sequence"/>
</dbReference>
<dbReference type="EMBL" id="BBQY01000020">
    <property type="protein sequence ID" value="GBH31662.1"/>
    <property type="molecule type" value="Genomic_DNA"/>
</dbReference>
<keyword evidence="1" id="KW-0472">Membrane</keyword>
<reference evidence="4 5" key="1">
    <citation type="submission" date="2014-12" db="EMBL/GenBank/DDBJ databases">
        <title>Whole genome sequencing of Sphingobium xenophagum OW59.</title>
        <authorList>
            <person name="Ohta Y."/>
            <person name="Nishi S."/>
            <person name="Hatada Y."/>
        </authorList>
    </citation>
    <scope>NUCLEOTIDE SEQUENCE [LARGE SCALE GENOMIC DNA]</scope>
    <source>
        <strain evidence="4 5">OW59</strain>
    </source>
</reference>
<dbReference type="Pfam" id="PF07290">
    <property type="entry name" value="YqiJ_OB"/>
    <property type="match status" value="1"/>
</dbReference>
<evidence type="ECO:0008006" key="6">
    <source>
        <dbReference type="Google" id="ProtNLM"/>
    </source>
</evidence>
<feature type="domain" description="Inner membrane protein YqiJ OB-fold" evidence="2">
    <location>
        <begin position="139"/>
        <end position="200"/>
    </location>
</feature>
<comment type="caution">
    <text evidence="4">The sequence shown here is derived from an EMBL/GenBank/DDBJ whole genome shotgun (WGS) entry which is preliminary data.</text>
</comment>
<dbReference type="InterPro" id="IPR048376">
    <property type="entry name" value="YqiJ_N"/>
</dbReference>
<keyword evidence="1" id="KW-1133">Transmembrane helix</keyword>
<evidence type="ECO:0000259" key="2">
    <source>
        <dbReference type="Pfam" id="PF07290"/>
    </source>
</evidence>
<name>A0A401J4R0_SPHXE</name>
<feature type="transmembrane region" description="Helical" evidence="1">
    <location>
        <begin position="98"/>
        <end position="123"/>
    </location>
</feature>
<feature type="transmembrane region" description="Helical" evidence="1">
    <location>
        <begin position="68"/>
        <end position="86"/>
    </location>
</feature>